<dbReference type="PANTHER" id="PTHR38683:SF1">
    <property type="entry name" value="CHORISMATE PYRUVATE-LYASE"/>
    <property type="match status" value="1"/>
</dbReference>
<feature type="binding site" evidence="4">
    <location>
        <position position="171"/>
    </location>
    <ligand>
        <name>substrate</name>
    </ligand>
</feature>
<dbReference type="GO" id="GO:0006744">
    <property type="term" value="P:ubiquinone biosynthetic process"/>
    <property type="evidence" value="ECO:0007669"/>
    <property type="project" value="UniProtKB-UniRule"/>
</dbReference>
<keyword evidence="3 4" id="KW-0456">Lyase</keyword>
<feature type="binding site" evidence="4">
    <location>
        <position position="129"/>
    </location>
    <ligand>
        <name>substrate</name>
    </ligand>
</feature>
<dbReference type="Pfam" id="PF04345">
    <property type="entry name" value="Chor_lyase"/>
    <property type="match status" value="1"/>
</dbReference>
<keyword evidence="1 4" id="KW-0963">Cytoplasm</keyword>
<comment type="caution">
    <text evidence="4">Lacks conserved residue(s) required for the propagation of feature annotation.</text>
</comment>
<comment type="subcellular location">
    <subcellularLocation>
        <location evidence="4">Cytoplasm</location>
    </subcellularLocation>
</comment>
<dbReference type="EMBL" id="NVQR01000165">
    <property type="protein sequence ID" value="PCH58384.1"/>
    <property type="molecule type" value="Genomic_DNA"/>
</dbReference>
<comment type="pathway">
    <text evidence="4">Cofactor biosynthesis; ubiquinone biosynthesis.</text>
</comment>
<gene>
    <name evidence="4" type="primary">ubiC</name>
    <name evidence="5" type="ORF">COC19_08545</name>
</gene>
<proteinExistence type="inferred from homology"/>
<organism evidence="5 6">
    <name type="scientific">SAR86 cluster bacterium</name>
    <dbReference type="NCBI Taxonomy" id="2030880"/>
    <lineage>
        <taxon>Bacteria</taxon>
        <taxon>Pseudomonadati</taxon>
        <taxon>Pseudomonadota</taxon>
        <taxon>Gammaproteobacteria</taxon>
        <taxon>SAR86 cluster</taxon>
    </lineage>
</organism>
<dbReference type="Proteomes" id="UP000218172">
    <property type="component" value="Unassembled WGS sequence"/>
</dbReference>
<accession>A0A2A4MF87</accession>
<dbReference type="GO" id="GO:0005829">
    <property type="term" value="C:cytosol"/>
    <property type="evidence" value="ECO:0007669"/>
    <property type="project" value="TreeGrafter"/>
</dbReference>
<comment type="caution">
    <text evidence="5">The sequence shown here is derived from an EMBL/GenBank/DDBJ whole genome shotgun (WGS) entry which is preliminary data.</text>
</comment>
<evidence type="ECO:0000313" key="5">
    <source>
        <dbReference type="EMBL" id="PCH58384.1"/>
    </source>
</evidence>
<dbReference type="SUPFAM" id="SSF64288">
    <property type="entry name" value="Chorismate lyase-like"/>
    <property type="match status" value="1"/>
</dbReference>
<evidence type="ECO:0000256" key="2">
    <source>
        <dbReference type="ARBA" id="ARBA00022688"/>
    </source>
</evidence>
<dbReference type="UniPathway" id="UPA00232"/>
<evidence type="ECO:0000256" key="4">
    <source>
        <dbReference type="HAMAP-Rule" id="MF_01632"/>
    </source>
</evidence>
<comment type="function">
    <text evidence="4">Removes the pyruvyl group from chorismate, with concomitant aromatization of the ring, to provide 4-hydroxybenzoate (4HB) for the ubiquinone pathway.</text>
</comment>
<feature type="binding site" evidence="4">
    <location>
        <position position="91"/>
    </location>
    <ligand>
        <name>substrate</name>
    </ligand>
</feature>
<dbReference type="InterPro" id="IPR007440">
    <property type="entry name" value="Chorismate--pyruvate_lyase"/>
</dbReference>
<dbReference type="GO" id="GO:0008813">
    <property type="term" value="F:chorismate lyase activity"/>
    <property type="evidence" value="ECO:0007669"/>
    <property type="project" value="UniProtKB-UniRule"/>
</dbReference>
<protein>
    <recommendedName>
        <fullName evidence="4">Probable chorismate pyruvate-lyase</fullName>
        <shortName evidence="4">CL</shortName>
        <shortName evidence="4">CPL</shortName>
        <ecNumber evidence="4">4.1.3.40</ecNumber>
    </recommendedName>
</protein>
<comment type="similarity">
    <text evidence="4">Belongs to the UbiC family.</text>
</comment>
<dbReference type="AlphaFoldDB" id="A0A2A4MF87"/>
<evidence type="ECO:0000256" key="3">
    <source>
        <dbReference type="ARBA" id="ARBA00023239"/>
    </source>
</evidence>
<name>A0A2A4MF87_9GAMM</name>
<dbReference type="HAMAP" id="MF_01632">
    <property type="entry name" value="UbiC"/>
    <property type="match status" value="1"/>
</dbReference>
<dbReference type="GO" id="GO:0042866">
    <property type="term" value="P:pyruvate biosynthetic process"/>
    <property type="evidence" value="ECO:0007669"/>
    <property type="project" value="UniProtKB-UniRule"/>
</dbReference>
<dbReference type="Gene3D" id="3.40.1410.10">
    <property type="entry name" value="Chorismate lyase-like"/>
    <property type="match status" value="1"/>
</dbReference>
<keyword evidence="4 5" id="KW-0670">Pyruvate</keyword>
<keyword evidence="2 4" id="KW-0831">Ubiquinone biosynthesis</keyword>
<comment type="catalytic activity">
    <reaction evidence="4">
        <text>chorismate = 4-hydroxybenzoate + pyruvate</text>
        <dbReference type="Rhea" id="RHEA:16505"/>
        <dbReference type="ChEBI" id="CHEBI:15361"/>
        <dbReference type="ChEBI" id="CHEBI:17879"/>
        <dbReference type="ChEBI" id="CHEBI:29748"/>
        <dbReference type="EC" id="4.1.3.40"/>
    </reaction>
</comment>
<sequence>MMTVRSSLPLVVPDMMDPQLRWKPLSQSFPRPSPIWQSWLIDQGSLTKLLIAKSNQNFKVQVLEETWVNGRESAFTGRLHSSVARQSMWSRKVVLKGHNQPWVMAHTLVPRCSLASPLKRIKTLQSKPLGGFLFSHPHMKRSRLDVCQMGESCWGRRSLFVLYGQPILVAEYFLPQLLED</sequence>
<evidence type="ECO:0000256" key="1">
    <source>
        <dbReference type="ARBA" id="ARBA00022490"/>
    </source>
</evidence>
<dbReference type="EC" id="4.1.3.40" evidence="4"/>
<dbReference type="InterPro" id="IPR028978">
    <property type="entry name" value="Chorismate_lyase_/UTRA_dom_sf"/>
</dbReference>
<evidence type="ECO:0000313" key="6">
    <source>
        <dbReference type="Proteomes" id="UP000218172"/>
    </source>
</evidence>
<dbReference type="PANTHER" id="PTHR38683">
    <property type="entry name" value="CHORISMATE PYRUVATE-LYASE"/>
    <property type="match status" value="1"/>
</dbReference>
<reference evidence="6" key="1">
    <citation type="submission" date="2017-08" db="EMBL/GenBank/DDBJ databases">
        <title>A dynamic microbial community with high functional redundancy inhabits the cold, oxic subseafloor aquifer.</title>
        <authorList>
            <person name="Tully B.J."/>
            <person name="Wheat C.G."/>
            <person name="Glazer B.T."/>
            <person name="Huber J.A."/>
        </authorList>
    </citation>
    <scope>NUCLEOTIDE SEQUENCE [LARGE SCALE GENOMIC DNA]</scope>
</reference>